<dbReference type="AlphaFoldDB" id="A0AAJ5ZG51"/>
<evidence type="ECO:0000313" key="5">
    <source>
        <dbReference type="Proteomes" id="UP001321249"/>
    </source>
</evidence>
<organism evidence="3 4">
    <name type="scientific">Candidatus Lucifugimonas marina</name>
    <dbReference type="NCBI Taxonomy" id="3038979"/>
    <lineage>
        <taxon>Bacteria</taxon>
        <taxon>Bacillati</taxon>
        <taxon>Chloroflexota</taxon>
        <taxon>Dehalococcoidia</taxon>
        <taxon>SAR202 cluster</taxon>
        <taxon>Candidatus Lucifugimonadales</taxon>
        <taxon>Candidatus Lucifugimonadaceae</taxon>
        <taxon>Candidatus Lucifugimonas</taxon>
    </lineage>
</organism>
<evidence type="ECO:0000313" key="3">
    <source>
        <dbReference type="EMBL" id="WFG39494.1"/>
    </source>
</evidence>
<dbReference type="Proteomes" id="UP001219901">
    <property type="component" value="Chromosome"/>
</dbReference>
<keyword evidence="1" id="KW-0812">Transmembrane</keyword>
<keyword evidence="4" id="KW-1185">Reference proteome</keyword>
<evidence type="ECO:0000313" key="2">
    <source>
        <dbReference type="EMBL" id="MDG0865775.1"/>
    </source>
</evidence>
<accession>A0AAJ5ZG51</accession>
<keyword evidence="1" id="KW-1133">Transmembrane helix</keyword>
<reference evidence="3" key="2">
    <citation type="journal article" date="2023" name="Nat. Commun.">
        <title>Cultivation of marine bacteria of the SAR202 clade.</title>
        <authorList>
            <person name="Lim Y."/>
            <person name="Seo J.H."/>
            <person name="Giovannoni S.J."/>
            <person name="Kang I."/>
            <person name="Cho J.C."/>
        </authorList>
    </citation>
    <scope>NUCLEOTIDE SEQUENCE</scope>
    <source>
        <strain evidence="3">JH1073</strain>
    </source>
</reference>
<reference evidence="4 5" key="1">
    <citation type="submission" date="2019-11" db="EMBL/GenBank/DDBJ databases">
        <authorList>
            <person name="Cho J.-C."/>
        </authorList>
    </citation>
    <scope>NUCLEOTIDE SEQUENCE [LARGE SCALE GENOMIC DNA]</scope>
    <source>
        <strain evidence="3 4">JH1073</strain>
        <strain evidence="2 5">JH702</strain>
    </source>
</reference>
<dbReference type="EMBL" id="CP046147">
    <property type="protein sequence ID" value="WFG39494.1"/>
    <property type="molecule type" value="Genomic_DNA"/>
</dbReference>
<feature type="transmembrane region" description="Helical" evidence="1">
    <location>
        <begin position="15"/>
        <end position="35"/>
    </location>
</feature>
<proteinExistence type="predicted"/>
<evidence type="ECO:0000256" key="1">
    <source>
        <dbReference type="SAM" id="Phobius"/>
    </source>
</evidence>
<sequence length="82" mass="9085">MKPYKTPPTVTKTDIWQGVALGSFVGFLIGGVAAAVTTGDSLSGMIAGAVVGGLYSWYMMHQEYKDYLEYERHRKSQIRSHE</sequence>
<reference evidence="4" key="3">
    <citation type="submission" date="2023-06" db="EMBL/GenBank/DDBJ databases">
        <title>Pangenomics reveal diversification of enzyme families and niche specialization in globally abundant SAR202 bacteria.</title>
        <authorList>
            <person name="Saw J.H.W."/>
        </authorList>
    </citation>
    <scope>NUCLEOTIDE SEQUENCE [LARGE SCALE GENOMIC DNA]</scope>
    <source>
        <strain evidence="4">JH1073</strain>
    </source>
</reference>
<dbReference type="EMBL" id="WMBE01000001">
    <property type="protein sequence ID" value="MDG0865775.1"/>
    <property type="molecule type" value="Genomic_DNA"/>
</dbReference>
<feature type="transmembrane region" description="Helical" evidence="1">
    <location>
        <begin position="42"/>
        <end position="60"/>
    </location>
</feature>
<keyword evidence="1" id="KW-0472">Membrane</keyword>
<name>A0AAJ5ZG51_9CHLR</name>
<protein>
    <submittedName>
        <fullName evidence="3">Uncharacterized protein</fullName>
    </submittedName>
</protein>
<gene>
    <name evidence="2" type="ORF">GKO46_01635</name>
    <name evidence="3" type="ORF">GKO48_07635</name>
</gene>
<evidence type="ECO:0000313" key="4">
    <source>
        <dbReference type="Proteomes" id="UP001219901"/>
    </source>
</evidence>
<dbReference type="Proteomes" id="UP001321249">
    <property type="component" value="Unassembled WGS sequence"/>
</dbReference>
<dbReference type="RefSeq" id="WP_342823248.1">
    <property type="nucleotide sequence ID" value="NZ_CP046147.1"/>
</dbReference>